<feature type="non-terminal residue" evidence="1">
    <location>
        <position position="85"/>
    </location>
</feature>
<evidence type="ECO:0000313" key="2">
    <source>
        <dbReference type="Proteomes" id="UP000789366"/>
    </source>
</evidence>
<name>A0ACA9NQG9_9GLOM</name>
<accession>A0ACA9NQG9</accession>
<dbReference type="EMBL" id="CAJVPW010016383">
    <property type="protein sequence ID" value="CAG8669503.1"/>
    <property type="molecule type" value="Genomic_DNA"/>
</dbReference>
<reference evidence="1" key="1">
    <citation type="submission" date="2021-06" db="EMBL/GenBank/DDBJ databases">
        <authorList>
            <person name="Kallberg Y."/>
            <person name="Tangrot J."/>
            <person name="Rosling A."/>
        </authorList>
    </citation>
    <scope>NUCLEOTIDE SEQUENCE</scope>
    <source>
        <strain evidence="1">28 12/20/2015</strain>
    </source>
</reference>
<evidence type="ECO:0000313" key="1">
    <source>
        <dbReference type="EMBL" id="CAG8669503.1"/>
    </source>
</evidence>
<organism evidence="1 2">
    <name type="scientific">Cetraspora pellucida</name>
    <dbReference type="NCBI Taxonomy" id="1433469"/>
    <lineage>
        <taxon>Eukaryota</taxon>
        <taxon>Fungi</taxon>
        <taxon>Fungi incertae sedis</taxon>
        <taxon>Mucoromycota</taxon>
        <taxon>Glomeromycotina</taxon>
        <taxon>Glomeromycetes</taxon>
        <taxon>Diversisporales</taxon>
        <taxon>Gigasporaceae</taxon>
        <taxon>Cetraspora</taxon>
    </lineage>
</organism>
<dbReference type="Proteomes" id="UP000789366">
    <property type="component" value="Unassembled WGS sequence"/>
</dbReference>
<sequence>AAKSERDYLSTLLAEYINDVVMSQNIHLIKSCKDSLWLLVAKLLFVFNHSNPASHYLFEDASEVSEEGINNIFSFYETGKSCFQE</sequence>
<comment type="caution">
    <text evidence="1">The sequence shown here is derived from an EMBL/GenBank/DDBJ whole genome shotgun (WGS) entry which is preliminary data.</text>
</comment>
<feature type="non-terminal residue" evidence="1">
    <location>
        <position position="1"/>
    </location>
</feature>
<gene>
    <name evidence="1" type="ORF">SPELUC_LOCUS9593</name>
</gene>
<protein>
    <submittedName>
        <fullName evidence="1">16776_t:CDS:1</fullName>
    </submittedName>
</protein>
<proteinExistence type="predicted"/>
<keyword evidence="2" id="KW-1185">Reference proteome</keyword>